<dbReference type="InParanoid" id="K0IND4"/>
<dbReference type="KEGG" id="nga:Ngar_c22490"/>
<dbReference type="Proteomes" id="UP000008037">
    <property type="component" value="Chromosome"/>
</dbReference>
<organism evidence="1 2">
    <name type="scientific">Nitrososphaera gargensis (strain Ga9.2)</name>
    <dbReference type="NCBI Taxonomy" id="1237085"/>
    <lineage>
        <taxon>Archaea</taxon>
        <taxon>Nitrososphaerota</taxon>
        <taxon>Nitrososphaeria</taxon>
        <taxon>Nitrososphaerales</taxon>
        <taxon>Nitrososphaeraceae</taxon>
        <taxon>Nitrososphaera</taxon>
    </lineage>
</organism>
<protein>
    <recommendedName>
        <fullName evidence="3">N-acetyltransferase domain-containing protein</fullName>
    </recommendedName>
</protein>
<evidence type="ECO:0000313" key="1">
    <source>
        <dbReference type="EMBL" id="AFU59179.1"/>
    </source>
</evidence>
<reference evidence="1 2" key="1">
    <citation type="journal article" date="2012" name="Environ. Microbiol.">
        <title>The genome of the ammonia-oxidizing Candidatus Nitrososphaera gargensis: insights into metabolic versatility and environmental adaptations.</title>
        <authorList>
            <person name="Spang A."/>
            <person name="Poehlein A."/>
            <person name="Offre P."/>
            <person name="Zumbragel S."/>
            <person name="Haider S."/>
            <person name="Rychlik N."/>
            <person name="Nowka B."/>
            <person name="Schmeisser C."/>
            <person name="Lebedeva E.V."/>
            <person name="Rattei T."/>
            <person name="Bohm C."/>
            <person name="Schmid M."/>
            <person name="Galushko A."/>
            <person name="Hatzenpichler R."/>
            <person name="Weinmaier T."/>
            <person name="Daniel R."/>
            <person name="Schleper C."/>
            <person name="Spieck E."/>
            <person name="Streit W."/>
            <person name="Wagner M."/>
        </authorList>
    </citation>
    <scope>NUCLEOTIDE SEQUENCE [LARGE SCALE GENOMIC DNA]</scope>
    <source>
        <strain evidence="2">Ga9.2</strain>
    </source>
</reference>
<proteinExistence type="predicted"/>
<name>K0IND4_NITGG</name>
<sequence length="73" mass="8711">MGVHKKERGRDIGYWICQFCTGLAQEIGKRIACRYIVLQTIKIKSAYYEHKCMFHQTKKANPEGKIWMYRRLS</sequence>
<evidence type="ECO:0000313" key="2">
    <source>
        <dbReference type="Proteomes" id="UP000008037"/>
    </source>
</evidence>
<accession>K0IND4</accession>
<dbReference type="BioCyc" id="CNIT1237085:G1324-2247-MONOMER"/>
<dbReference type="HOGENOM" id="CLU_2695895_0_0_2"/>
<gene>
    <name evidence="1" type="ordered locus">Ngar_c22490</name>
</gene>
<keyword evidence="2" id="KW-1185">Reference proteome</keyword>
<dbReference type="EMBL" id="CP002408">
    <property type="protein sequence ID" value="AFU59179.1"/>
    <property type="molecule type" value="Genomic_DNA"/>
</dbReference>
<evidence type="ECO:0008006" key="3">
    <source>
        <dbReference type="Google" id="ProtNLM"/>
    </source>
</evidence>
<dbReference type="AlphaFoldDB" id="K0IND4"/>